<dbReference type="Pfam" id="PF14014">
    <property type="entry name" value="DUF4230"/>
    <property type="match status" value="1"/>
</dbReference>
<evidence type="ECO:0000313" key="1">
    <source>
        <dbReference type="EMBL" id="NLR63396.1"/>
    </source>
</evidence>
<proteinExistence type="predicted"/>
<sequence length="206" mass="23553">MKKILYIVAFLLLAVLLFWLGKRFGSSNVSEQVISNSTIVKEIAELASLDVQGSASIKRSNIEDSGGWSDNLKKAFLENTVWVTIPYQAKYGVNIDEKHFKVEVSNKKIIVHLPAPKLMSYELKVDKMETANRKGWLLFQDDETYTAVQKKLYQTSRSQLENNQLYIQQSKDKIRKVMEQYYAPFLKDHTLEVQFDGAATATPPLN</sequence>
<dbReference type="RefSeq" id="WP_168869395.1">
    <property type="nucleotide sequence ID" value="NZ_JABAIA010000001.1"/>
</dbReference>
<protein>
    <submittedName>
        <fullName evidence="1">DUF4230 domain-containing protein</fullName>
    </submittedName>
</protein>
<organism evidence="1 2">
    <name type="scientific">Chitinophaga varians</name>
    <dbReference type="NCBI Taxonomy" id="2202339"/>
    <lineage>
        <taxon>Bacteria</taxon>
        <taxon>Pseudomonadati</taxon>
        <taxon>Bacteroidota</taxon>
        <taxon>Chitinophagia</taxon>
        <taxon>Chitinophagales</taxon>
        <taxon>Chitinophagaceae</taxon>
        <taxon>Chitinophaga</taxon>
    </lineage>
</organism>
<dbReference type="EMBL" id="JABAIA010000001">
    <property type="protein sequence ID" value="NLR63396.1"/>
    <property type="molecule type" value="Genomic_DNA"/>
</dbReference>
<gene>
    <name evidence="1" type="ORF">HGH92_03670</name>
</gene>
<accession>A0A847RJR4</accession>
<comment type="caution">
    <text evidence="1">The sequence shown here is derived from an EMBL/GenBank/DDBJ whole genome shotgun (WGS) entry which is preliminary data.</text>
</comment>
<evidence type="ECO:0000313" key="2">
    <source>
        <dbReference type="Proteomes" id="UP000570474"/>
    </source>
</evidence>
<reference evidence="1 2" key="1">
    <citation type="submission" date="2020-04" db="EMBL/GenBank/DDBJ databases">
        <authorList>
            <person name="Yin C."/>
        </authorList>
    </citation>
    <scope>NUCLEOTIDE SEQUENCE [LARGE SCALE GENOMIC DNA]</scope>
    <source>
        <strain evidence="1 2">Ae27</strain>
    </source>
</reference>
<dbReference type="InterPro" id="IPR025324">
    <property type="entry name" value="DUF4230"/>
</dbReference>
<dbReference type="Proteomes" id="UP000570474">
    <property type="component" value="Unassembled WGS sequence"/>
</dbReference>
<name>A0A847RJR4_9BACT</name>
<keyword evidence="2" id="KW-1185">Reference proteome</keyword>
<dbReference type="AlphaFoldDB" id="A0A847RJR4"/>